<name>A0AAJ0LXZ7_9PEZI</name>
<dbReference type="PANTHER" id="PTHR35201:SF4">
    <property type="entry name" value="BETA-PINACENE SYNTHASE-RELATED"/>
    <property type="match status" value="1"/>
</dbReference>
<gene>
    <name evidence="5" type="ORF">B0T15DRAFT_442090</name>
</gene>
<organism evidence="5 6">
    <name type="scientific">Chaetomium strumarium</name>
    <dbReference type="NCBI Taxonomy" id="1170767"/>
    <lineage>
        <taxon>Eukaryota</taxon>
        <taxon>Fungi</taxon>
        <taxon>Dikarya</taxon>
        <taxon>Ascomycota</taxon>
        <taxon>Pezizomycotina</taxon>
        <taxon>Sordariomycetes</taxon>
        <taxon>Sordariomycetidae</taxon>
        <taxon>Sordariales</taxon>
        <taxon>Chaetomiaceae</taxon>
        <taxon>Chaetomium</taxon>
    </lineage>
</organism>
<dbReference type="PANTHER" id="PTHR35201">
    <property type="entry name" value="TERPENE SYNTHASE"/>
    <property type="match status" value="1"/>
</dbReference>
<keyword evidence="3 4" id="KW-0460">Magnesium</keyword>
<accession>A0AAJ0LXZ7</accession>
<evidence type="ECO:0000256" key="1">
    <source>
        <dbReference type="ARBA" id="ARBA00001946"/>
    </source>
</evidence>
<dbReference type="Proteomes" id="UP001273166">
    <property type="component" value="Unassembled WGS sequence"/>
</dbReference>
<dbReference type="RefSeq" id="XP_062717657.1">
    <property type="nucleotide sequence ID" value="XM_062865935.1"/>
</dbReference>
<dbReference type="GO" id="GO:0046872">
    <property type="term" value="F:metal ion binding"/>
    <property type="evidence" value="ECO:0007669"/>
    <property type="project" value="UniProtKB-KW"/>
</dbReference>
<dbReference type="AlphaFoldDB" id="A0AAJ0LXZ7"/>
<proteinExistence type="inferred from homology"/>
<comment type="similarity">
    <text evidence="2 4">Belongs to the terpene synthase family.</text>
</comment>
<dbReference type="GO" id="GO:0008299">
    <property type="term" value="P:isoprenoid biosynthetic process"/>
    <property type="evidence" value="ECO:0007669"/>
    <property type="project" value="UniProtKB-ARBA"/>
</dbReference>
<dbReference type="GeneID" id="87884764"/>
<dbReference type="EC" id="4.2.3.-" evidence="4"/>
<evidence type="ECO:0000256" key="4">
    <source>
        <dbReference type="RuleBase" id="RU366034"/>
    </source>
</evidence>
<protein>
    <recommendedName>
        <fullName evidence="4">Terpene synthase</fullName>
        <ecNumber evidence="4">4.2.3.-</ecNumber>
    </recommendedName>
</protein>
<comment type="cofactor">
    <cofactor evidence="1 4">
        <name>Mg(2+)</name>
        <dbReference type="ChEBI" id="CHEBI:18420"/>
    </cofactor>
</comment>
<keyword evidence="4" id="KW-0456">Lyase</keyword>
<evidence type="ECO:0000313" key="5">
    <source>
        <dbReference type="EMBL" id="KAK3301877.1"/>
    </source>
</evidence>
<dbReference type="GO" id="GO:0010333">
    <property type="term" value="F:terpene synthase activity"/>
    <property type="evidence" value="ECO:0007669"/>
    <property type="project" value="InterPro"/>
</dbReference>
<reference evidence="5" key="1">
    <citation type="journal article" date="2023" name="Mol. Phylogenet. Evol.">
        <title>Genome-scale phylogeny and comparative genomics of the fungal order Sordariales.</title>
        <authorList>
            <person name="Hensen N."/>
            <person name="Bonometti L."/>
            <person name="Westerberg I."/>
            <person name="Brannstrom I.O."/>
            <person name="Guillou S."/>
            <person name="Cros-Aarteil S."/>
            <person name="Calhoun S."/>
            <person name="Haridas S."/>
            <person name="Kuo A."/>
            <person name="Mondo S."/>
            <person name="Pangilinan J."/>
            <person name="Riley R."/>
            <person name="LaButti K."/>
            <person name="Andreopoulos B."/>
            <person name="Lipzen A."/>
            <person name="Chen C."/>
            <person name="Yan M."/>
            <person name="Daum C."/>
            <person name="Ng V."/>
            <person name="Clum A."/>
            <person name="Steindorff A."/>
            <person name="Ohm R.A."/>
            <person name="Martin F."/>
            <person name="Silar P."/>
            <person name="Natvig D.O."/>
            <person name="Lalanne C."/>
            <person name="Gautier V."/>
            <person name="Ament-Velasquez S.L."/>
            <person name="Kruys A."/>
            <person name="Hutchinson M.I."/>
            <person name="Powell A.J."/>
            <person name="Barry K."/>
            <person name="Miller A.N."/>
            <person name="Grigoriev I.V."/>
            <person name="Debuchy R."/>
            <person name="Gladieux P."/>
            <person name="Hiltunen Thoren M."/>
            <person name="Johannesson H."/>
        </authorList>
    </citation>
    <scope>NUCLEOTIDE SEQUENCE</scope>
    <source>
        <strain evidence="5">CBS 333.67</strain>
    </source>
</reference>
<evidence type="ECO:0000256" key="3">
    <source>
        <dbReference type="ARBA" id="ARBA00022842"/>
    </source>
</evidence>
<evidence type="ECO:0000313" key="6">
    <source>
        <dbReference type="Proteomes" id="UP001273166"/>
    </source>
</evidence>
<keyword evidence="4" id="KW-0479">Metal-binding</keyword>
<dbReference type="InterPro" id="IPR034686">
    <property type="entry name" value="Terpene_cyclase-like_2"/>
</dbReference>
<keyword evidence="6" id="KW-1185">Reference proteome</keyword>
<dbReference type="InterPro" id="IPR008949">
    <property type="entry name" value="Isoprenoid_synthase_dom_sf"/>
</dbReference>
<evidence type="ECO:0000256" key="2">
    <source>
        <dbReference type="ARBA" id="ARBA00006333"/>
    </source>
</evidence>
<dbReference type="Pfam" id="PF19086">
    <property type="entry name" value="Terpene_syn_C_2"/>
    <property type="match status" value="1"/>
</dbReference>
<dbReference type="SUPFAM" id="SSF48576">
    <property type="entry name" value="Terpenoid synthases"/>
    <property type="match status" value="1"/>
</dbReference>
<comment type="caution">
    <text evidence="5">The sequence shown here is derived from an EMBL/GenBank/DDBJ whole genome shotgun (WGS) entry which is preliminary data.</text>
</comment>
<dbReference type="Gene3D" id="1.10.600.10">
    <property type="entry name" value="Farnesyl Diphosphate Synthase"/>
    <property type="match status" value="1"/>
</dbReference>
<sequence>MDIAGPRSHRPKNSAQGVNYIYIPDTLAQWPWPRAINAHYEECKAASESWIHGFNVFSPEDQAAFDSCNFSLLASLAYPNLDKEGCLLGCYLMNLFFVFDQKTDVSNEHETRYLAGCIMDALRHPHKPRPPGEWVGGLIAQRFWQEAIKIVTPPCQRRFIQYFDRYTEAVIQQSSDRTEGRVHDIDSFTKLRRETIGTLPSFALLEIRFNIPDHVMEHPTIQRLTDLCTDLISIGNDLYSYNVEQARGDESHNLVTVTMTTLDCILQEAYNQIGMLHDALAAEFLDLRNNIPSFPEESEAVNRAIREYVDGLGNWVRANECWSFEGGRYFGCDGVRILKDRTVALTPKNV</sequence>
<dbReference type="EMBL" id="JAUDZG010000008">
    <property type="protein sequence ID" value="KAK3301877.1"/>
    <property type="molecule type" value="Genomic_DNA"/>
</dbReference>
<reference evidence="5" key="2">
    <citation type="submission" date="2023-06" db="EMBL/GenBank/DDBJ databases">
        <authorList>
            <consortium name="Lawrence Berkeley National Laboratory"/>
            <person name="Mondo S.J."/>
            <person name="Hensen N."/>
            <person name="Bonometti L."/>
            <person name="Westerberg I."/>
            <person name="Brannstrom I.O."/>
            <person name="Guillou S."/>
            <person name="Cros-Aarteil S."/>
            <person name="Calhoun S."/>
            <person name="Haridas S."/>
            <person name="Kuo A."/>
            <person name="Pangilinan J."/>
            <person name="Riley R."/>
            <person name="Labutti K."/>
            <person name="Andreopoulos B."/>
            <person name="Lipzen A."/>
            <person name="Chen C."/>
            <person name="Yanf M."/>
            <person name="Daum C."/>
            <person name="Ng V."/>
            <person name="Clum A."/>
            <person name="Steindorff A."/>
            <person name="Ohm R."/>
            <person name="Martin F."/>
            <person name="Silar P."/>
            <person name="Natvig D."/>
            <person name="Lalanne C."/>
            <person name="Gautier V."/>
            <person name="Ament-Velasquez S.L."/>
            <person name="Kruys A."/>
            <person name="Hutchinson M.I."/>
            <person name="Powell A.J."/>
            <person name="Barry K."/>
            <person name="Miller A.N."/>
            <person name="Grigoriev I.V."/>
            <person name="Debuchy R."/>
            <person name="Gladieux P."/>
            <person name="Thoren M.H."/>
            <person name="Johannesson H."/>
        </authorList>
    </citation>
    <scope>NUCLEOTIDE SEQUENCE</scope>
    <source>
        <strain evidence="5">CBS 333.67</strain>
    </source>
</reference>